<proteinExistence type="inferred from homology"/>
<keyword evidence="8 9" id="KW-0998">Cell outer membrane</keyword>
<dbReference type="Gene3D" id="3.10.20.410">
    <property type="match status" value="1"/>
</dbReference>
<feature type="region of interest" description="Disordered" evidence="10">
    <location>
        <begin position="575"/>
        <end position="596"/>
    </location>
</feature>
<dbReference type="RefSeq" id="WP_051939432.1">
    <property type="nucleotide sequence ID" value="NZ_CP009048.1"/>
</dbReference>
<keyword evidence="3 9" id="KW-0813">Transport</keyword>
<evidence type="ECO:0000259" key="12">
    <source>
        <dbReference type="Pfam" id="PF13954"/>
    </source>
</evidence>
<dbReference type="Gene3D" id="2.60.40.3110">
    <property type="match status" value="1"/>
</dbReference>
<feature type="domain" description="PapC-like C-terminal" evidence="11">
    <location>
        <begin position="756"/>
        <end position="818"/>
    </location>
</feature>
<feature type="domain" description="PapC N-terminal" evidence="12">
    <location>
        <begin position="34"/>
        <end position="181"/>
    </location>
</feature>
<keyword evidence="9" id="KW-1029">Fimbrium biogenesis</keyword>
<dbReference type="InterPro" id="IPR025949">
    <property type="entry name" value="PapC-like_C"/>
</dbReference>
<dbReference type="eggNOG" id="COG3188">
    <property type="taxonomic scope" value="Bacteria"/>
</dbReference>
<evidence type="ECO:0000259" key="11">
    <source>
        <dbReference type="Pfam" id="PF13953"/>
    </source>
</evidence>
<evidence type="ECO:0000256" key="9">
    <source>
        <dbReference type="RuleBase" id="RU003884"/>
    </source>
</evidence>
<dbReference type="InterPro" id="IPR043142">
    <property type="entry name" value="PapC-like_C_sf"/>
</dbReference>
<evidence type="ECO:0000256" key="10">
    <source>
        <dbReference type="SAM" id="MobiDB-lite"/>
    </source>
</evidence>
<dbReference type="Pfam" id="PF00577">
    <property type="entry name" value="Usher"/>
    <property type="match status" value="1"/>
</dbReference>
<evidence type="ECO:0000256" key="3">
    <source>
        <dbReference type="ARBA" id="ARBA00022448"/>
    </source>
</evidence>
<accession>A0A077FGI4</accession>
<evidence type="ECO:0000313" key="13">
    <source>
        <dbReference type="EMBL" id="AIL62386.1"/>
    </source>
</evidence>
<evidence type="ECO:0000256" key="4">
    <source>
        <dbReference type="ARBA" id="ARBA00022452"/>
    </source>
</evidence>
<dbReference type="Pfam" id="PF13953">
    <property type="entry name" value="PapC_C"/>
    <property type="match status" value="1"/>
</dbReference>
<dbReference type="GO" id="GO:0015473">
    <property type="term" value="F:fimbrial usher porin activity"/>
    <property type="evidence" value="ECO:0007669"/>
    <property type="project" value="InterPro"/>
</dbReference>
<comment type="subcellular location">
    <subcellularLocation>
        <location evidence="1 9">Cell outer membrane</location>
        <topology evidence="1 9">Multi-pass membrane protein</topology>
    </subcellularLocation>
</comment>
<dbReference type="PANTHER" id="PTHR30451:SF20">
    <property type="entry name" value="FIMBRIAE USHER"/>
    <property type="match status" value="1"/>
</dbReference>
<comment type="similarity">
    <text evidence="2 9">Belongs to the fimbrial export usher family.</text>
</comment>
<organism evidence="13 14">
    <name type="scientific">Pseudomonas alkylphenolica</name>
    <dbReference type="NCBI Taxonomy" id="237609"/>
    <lineage>
        <taxon>Bacteria</taxon>
        <taxon>Pseudomonadati</taxon>
        <taxon>Pseudomonadota</taxon>
        <taxon>Gammaproteobacteria</taxon>
        <taxon>Pseudomonadales</taxon>
        <taxon>Pseudomonadaceae</taxon>
        <taxon>Pseudomonas</taxon>
    </lineage>
</organism>
<keyword evidence="4" id="KW-1134">Transmembrane beta strand</keyword>
<evidence type="ECO:0000256" key="2">
    <source>
        <dbReference type="ARBA" id="ARBA00008064"/>
    </source>
</evidence>
<reference evidence="13 14" key="1">
    <citation type="submission" date="2014-07" db="EMBL/GenBank/DDBJ databases">
        <authorList>
            <person name="Lee K."/>
            <person name="Lim J.Y."/>
            <person name="Hwang I."/>
        </authorList>
    </citation>
    <scope>NUCLEOTIDE SEQUENCE [LARGE SCALE GENOMIC DNA]</scope>
    <source>
        <strain evidence="13 14">KL28</strain>
    </source>
</reference>
<dbReference type="KEGG" id="palk:PSAKL28_32190"/>
<keyword evidence="7 9" id="KW-0472">Membrane</keyword>
<dbReference type="Gene3D" id="2.60.40.2610">
    <property type="entry name" value="Outer membrane usher protein FimD, plug domain"/>
    <property type="match status" value="1"/>
</dbReference>
<dbReference type="PANTHER" id="PTHR30451">
    <property type="entry name" value="OUTER MEMBRANE USHER PROTEIN"/>
    <property type="match status" value="1"/>
</dbReference>
<dbReference type="PROSITE" id="PS01151">
    <property type="entry name" value="FIMBRIAL_USHER"/>
    <property type="match status" value="1"/>
</dbReference>
<evidence type="ECO:0000256" key="5">
    <source>
        <dbReference type="ARBA" id="ARBA00022692"/>
    </source>
</evidence>
<evidence type="ECO:0000313" key="14">
    <source>
        <dbReference type="Proteomes" id="UP000028931"/>
    </source>
</evidence>
<dbReference type="AlphaFoldDB" id="A0A077FGI4"/>
<evidence type="ECO:0000256" key="6">
    <source>
        <dbReference type="ARBA" id="ARBA00022729"/>
    </source>
</evidence>
<dbReference type="InterPro" id="IPR042186">
    <property type="entry name" value="FimD_plug_dom"/>
</dbReference>
<dbReference type="Gene3D" id="2.60.40.2070">
    <property type="match status" value="1"/>
</dbReference>
<sequence>MNTSSTGPQRLPVRVLLCVAIALAGGEALATALEFDARFLQGERGPAADLSRFQHADAVPEGDQILDVTINESWAGRWSVPLRRQAGDLQSGPCYTGALLQDLAVDQAQLAASVRERLQHATGCLPLSALGLEASEHLDFSALTLTLQIAQQSLLHTPRDYLPPEQWDSGTSAAFIDYRLNLFSQQSRTDNQRWSQSFLGLRSGVNTGPWYWRHEGNLQAGEGIEQRYQPVATYVQRDVPAWQAQLTLGEAYSRGEVFDSIAYLGLGLGSDERMLPASQRGFAPTVNGVAYSTALLTIRQRGVVIHESTVPPGPFEISDLYANGFSDDLHVTLREADGNQRTFVVPYQAAPLALRPGASRFDFSVGRWRDGLGGTGPEHVQGSWQQGVSNRFSVHAGLLGADGYQSGALGATLNSRLGAVALTLLQSRTDLAWHGQSDGQALRLSWRQVMAASMTDLSANLTSSSLDYYGFNDVARLQRDNGRNLYDQASARLRASLAVSQGLGEQGGRLRLQATRTQNWRQAGSDLSYSLGYFNHYGSLGYGLTASREQYSSAGRRNHFGLSLSLPLGEARRSSLSSSLNSDGQGQRTTNTRLTTTAGEYSEWSYGLGVATGHDQQQNTVGLDANLLYSGPVAEFSGALTQHSDYRQASLGVRGALVGHAGGLTAAQSLGESFAIVHAPGAAHARLKQAPQVRLDTRGYAVLPQLTPYSLNTVELDPKGTSQDVELQISSQQVVPRAGAAPLLYYPTRSGRSAVIDARLADGGALPFAAQVLDESGDELGMVGQGSRLHVRGVNEQGRLQVRWGESVQQQCFLTYQLADTQPTDAAPVRLSATCKHAADDRSQSLL</sequence>
<dbReference type="Proteomes" id="UP000028931">
    <property type="component" value="Chromosome"/>
</dbReference>
<dbReference type="HOGENOM" id="CLU_009120_1_0_6"/>
<keyword evidence="6" id="KW-0732">Signal</keyword>
<gene>
    <name evidence="13" type="ORF">PSAKL28_32190</name>
</gene>
<dbReference type="EMBL" id="CP009048">
    <property type="protein sequence ID" value="AIL62386.1"/>
    <property type="molecule type" value="Genomic_DNA"/>
</dbReference>
<dbReference type="Pfam" id="PF13954">
    <property type="entry name" value="PapC_N"/>
    <property type="match status" value="1"/>
</dbReference>
<evidence type="ECO:0000256" key="8">
    <source>
        <dbReference type="ARBA" id="ARBA00023237"/>
    </source>
</evidence>
<dbReference type="InterPro" id="IPR000015">
    <property type="entry name" value="Fimb_usher"/>
</dbReference>
<evidence type="ECO:0000256" key="1">
    <source>
        <dbReference type="ARBA" id="ARBA00004571"/>
    </source>
</evidence>
<keyword evidence="5 9" id="KW-0812">Transmembrane</keyword>
<dbReference type="OrthoDB" id="6554712at2"/>
<dbReference type="GO" id="GO:0009279">
    <property type="term" value="C:cell outer membrane"/>
    <property type="evidence" value="ECO:0007669"/>
    <property type="project" value="UniProtKB-SubCell"/>
</dbReference>
<name>A0A077FGI4_9PSED</name>
<dbReference type="InterPro" id="IPR037224">
    <property type="entry name" value="PapC_N_sf"/>
</dbReference>
<dbReference type="SUPFAM" id="SSF141729">
    <property type="entry name" value="FimD N-terminal domain-like"/>
    <property type="match status" value="1"/>
</dbReference>
<dbReference type="InterPro" id="IPR025885">
    <property type="entry name" value="PapC_N"/>
</dbReference>
<dbReference type="GO" id="GO:0009297">
    <property type="term" value="P:pilus assembly"/>
    <property type="evidence" value="ECO:0007669"/>
    <property type="project" value="InterPro"/>
</dbReference>
<evidence type="ECO:0000256" key="7">
    <source>
        <dbReference type="ARBA" id="ARBA00023136"/>
    </source>
</evidence>
<protein>
    <submittedName>
        <fullName evidence="13">P pilus assembly protein porin PapC</fullName>
    </submittedName>
</protein>
<dbReference type="InterPro" id="IPR018030">
    <property type="entry name" value="Fimbrial_membr_usher_CS"/>
</dbReference>